<organism evidence="6 7">
    <name type="scientific">Microthlaspi erraticum</name>
    <dbReference type="NCBI Taxonomy" id="1685480"/>
    <lineage>
        <taxon>Eukaryota</taxon>
        <taxon>Viridiplantae</taxon>
        <taxon>Streptophyta</taxon>
        <taxon>Embryophyta</taxon>
        <taxon>Tracheophyta</taxon>
        <taxon>Spermatophyta</taxon>
        <taxon>Magnoliopsida</taxon>
        <taxon>eudicotyledons</taxon>
        <taxon>Gunneridae</taxon>
        <taxon>Pentapetalae</taxon>
        <taxon>rosids</taxon>
        <taxon>malvids</taxon>
        <taxon>Brassicales</taxon>
        <taxon>Brassicaceae</taxon>
        <taxon>Coluteocarpeae</taxon>
        <taxon>Microthlaspi</taxon>
    </lineage>
</organism>
<dbReference type="Gene3D" id="1.10.10.10">
    <property type="entry name" value="Winged helix-like DNA-binding domain superfamily/Winged helix DNA-binding domain"/>
    <property type="match status" value="1"/>
</dbReference>
<dbReference type="AlphaFoldDB" id="A0A6D2I4L7"/>
<dbReference type="GO" id="GO:0005666">
    <property type="term" value="C:RNA polymerase III complex"/>
    <property type="evidence" value="ECO:0007669"/>
    <property type="project" value="InterPro"/>
</dbReference>
<dbReference type="Proteomes" id="UP000467841">
    <property type="component" value="Unassembled WGS sequence"/>
</dbReference>
<dbReference type="EMBL" id="CACVBM020000777">
    <property type="protein sequence ID" value="CAA7023412.1"/>
    <property type="molecule type" value="Genomic_DNA"/>
</dbReference>
<evidence type="ECO:0000313" key="6">
    <source>
        <dbReference type="EMBL" id="CAA7023412.1"/>
    </source>
</evidence>
<dbReference type="InterPro" id="IPR016049">
    <property type="entry name" value="RNA_pol_Rpc34-like"/>
</dbReference>
<comment type="similarity">
    <text evidence="2">Belongs to the eukaryotic RPC34/RPC39 RNA polymerase subunit family.</text>
</comment>
<comment type="caution">
    <text evidence="6">The sequence shown here is derived from an EMBL/GenBank/DDBJ whole genome shotgun (WGS) entry which is preliminary data.</text>
</comment>
<evidence type="ECO:0000256" key="4">
    <source>
        <dbReference type="ARBA" id="ARBA00023163"/>
    </source>
</evidence>
<dbReference type="GO" id="GO:0006383">
    <property type="term" value="P:transcription by RNA polymerase III"/>
    <property type="evidence" value="ECO:0007669"/>
    <property type="project" value="InterPro"/>
</dbReference>
<reference evidence="6" key="1">
    <citation type="submission" date="2020-01" db="EMBL/GenBank/DDBJ databases">
        <authorList>
            <person name="Mishra B."/>
        </authorList>
    </citation>
    <scope>NUCLEOTIDE SEQUENCE [LARGE SCALE GENOMIC DNA]</scope>
</reference>
<evidence type="ECO:0000256" key="3">
    <source>
        <dbReference type="ARBA" id="ARBA00022478"/>
    </source>
</evidence>
<dbReference type="Pfam" id="PF05158">
    <property type="entry name" value="RNA_pol_Rpc34"/>
    <property type="match status" value="2"/>
</dbReference>
<dbReference type="SUPFAM" id="SSF46785">
    <property type="entry name" value="Winged helix' DNA-binding domain"/>
    <property type="match status" value="1"/>
</dbReference>
<protein>
    <recommendedName>
        <fullName evidence="8">RNA polymerase III subunit C6</fullName>
    </recommendedName>
</protein>
<evidence type="ECO:0008006" key="8">
    <source>
        <dbReference type="Google" id="ProtNLM"/>
    </source>
</evidence>
<dbReference type="InterPro" id="IPR036390">
    <property type="entry name" value="WH_DNA-bd_sf"/>
</dbReference>
<dbReference type="InterPro" id="IPR007832">
    <property type="entry name" value="RNA_pol_Rpc34"/>
</dbReference>
<evidence type="ECO:0000256" key="5">
    <source>
        <dbReference type="ARBA" id="ARBA00023242"/>
    </source>
</evidence>
<gene>
    <name evidence="6" type="ORF">MERR_LOCUS10647</name>
</gene>
<keyword evidence="3" id="KW-0240">DNA-directed RNA polymerase</keyword>
<name>A0A6D2I4L7_9BRAS</name>
<keyword evidence="4" id="KW-0804">Transcription</keyword>
<sequence>MSSLKRKRADNDDEKKILAMILSKQGMGATPYDIKAATSIQGPLVTKALKSLKTKKLIKDIQNMNNKGIKHFFGFDVEPCKALTGGDWYTDGQLDLAKIEDLKKICVTILSKSKKKVVTFDLFVAYFEKTNNEMSREQTKEILKNLVLDNVVMEVKSNGMNEYAGIRIGEICYRLTGKKAGDGGEARAGAFASVPCGACPHIGLCSPGGAISPTTCSYFQKWLDF</sequence>
<dbReference type="PANTHER" id="PTHR12780">
    <property type="entry name" value="RNA POLYMERASE III DNA DIRECTED , 39KD SUBUNIT-RELATED"/>
    <property type="match status" value="1"/>
</dbReference>
<keyword evidence="5" id="KW-0539">Nucleus</keyword>
<dbReference type="OrthoDB" id="613763at2759"/>
<accession>A0A6D2I4L7</accession>
<proteinExistence type="inferred from homology"/>
<evidence type="ECO:0000256" key="2">
    <source>
        <dbReference type="ARBA" id="ARBA00011038"/>
    </source>
</evidence>
<comment type="subcellular location">
    <subcellularLocation>
        <location evidence="1">Nucleus</location>
    </subcellularLocation>
</comment>
<evidence type="ECO:0000313" key="7">
    <source>
        <dbReference type="Proteomes" id="UP000467841"/>
    </source>
</evidence>
<dbReference type="InterPro" id="IPR036388">
    <property type="entry name" value="WH-like_DNA-bd_sf"/>
</dbReference>
<evidence type="ECO:0000256" key="1">
    <source>
        <dbReference type="ARBA" id="ARBA00004123"/>
    </source>
</evidence>
<keyword evidence="7" id="KW-1185">Reference proteome</keyword>